<dbReference type="InterPro" id="IPR038058">
    <property type="entry name" value="PhnH-like_sp"/>
</dbReference>
<keyword evidence="2" id="KW-1185">Reference proteome</keyword>
<evidence type="ECO:0000313" key="1">
    <source>
        <dbReference type="EMBL" id="KFB11389.1"/>
    </source>
</evidence>
<dbReference type="EMBL" id="JMQM01000001">
    <property type="protein sequence ID" value="KFB11389.1"/>
    <property type="molecule type" value="Genomic_DNA"/>
</dbReference>
<evidence type="ECO:0000313" key="2">
    <source>
        <dbReference type="Proteomes" id="UP000053675"/>
    </source>
</evidence>
<accession>A0A084UEK3</accession>
<dbReference type="PIRSF" id="PIRSF020680">
    <property type="entry name" value="PhnH"/>
    <property type="match status" value="1"/>
</dbReference>
<dbReference type="AlphaFoldDB" id="A0A084UEK3"/>
<dbReference type="Pfam" id="PF05845">
    <property type="entry name" value="PhnH"/>
    <property type="match status" value="1"/>
</dbReference>
<comment type="caution">
    <text evidence="1">The sequence shown here is derived from an EMBL/GenBank/DDBJ whole genome shotgun (WGS) entry which is preliminary data.</text>
</comment>
<dbReference type="Gene3D" id="3.40.50.11310">
    <property type="entry name" value="Bacterial phosphonate metabolism protein PhnH"/>
    <property type="match status" value="1"/>
</dbReference>
<dbReference type="OrthoDB" id="9814509at2"/>
<keyword evidence="1" id="KW-0456">Lyase</keyword>
<dbReference type="NCBIfam" id="TIGR03292">
    <property type="entry name" value="PhnH_redo"/>
    <property type="match status" value="1"/>
</dbReference>
<name>A0A084UEK3_9HYPH</name>
<reference evidence="1 2" key="1">
    <citation type="submission" date="2014-05" db="EMBL/GenBank/DDBJ databases">
        <title>Draft Genome Sequence of Nitratireductor basaltis Strain UMTGB225, A Marine Bacterium Isolated from Green Barrel Tunicate.</title>
        <authorList>
            <person name="Gan H.Y."/>
        </authorList>
    </citation>
    <scope>NUCLEOTIDE SEQUENCE [LARGE SCALE GENOMIC DNA]</scope>
    <source>
        <strain evidence="1 2">UMTGB225</strain>
    </source>
</reference>
<protein>
    <submittedName>
        <fullName evidence="1">Carbon-phosphorus lyase complex subunit</fullName>
    </submittedName>
</protein>
<dbReference type="InterPro" id="IPR008772">
    <property type="entry name" value="Phosphonate_metab_PhnH"/>
</dbReference>
<dbReference type="Proteomes" id="UP000053675">
    <property type="component" value="Unassembled WGS sequence"/>
</dbReference>
<dbReference type="SUPFAM" id="SSF159709">
    <property type="entry name" value="PhnH-like"/>
    <property type="match status" value="1"/>
</dbReference>
<gene>
    <name evidence="1" type="primary">phnH</name>
    <name evidence="1" type="ORF">EL18_02437</name>
</gene>
<dbReference type="RefSeq" id="WP_036483292.1">
    <property type="nucleotide sequence ID" value="NZ_JMQM01000001.1"/>
</dbReference>
<dbReference type="PATRIC" id="fig|472175.3.peg.2429"/>
<dbReference type="GO" id="GO:0016829">
    <property type="term" value="F:lyase activity"/>
    <property type="evidence" value="ECO:0007669"/>
    <property type="project" value="UniProtKB-KW"/>
</dbReference>
<sequence length="203" mass="21850">MRMEEMAIEGGFHDAVMQAQTNFRGLMDAMARPGSIFRDIALPRPPAPLSPEAGAVALTLCDADTPIWLDAGLAAEKAVTTWLGFHTGAPVAAQPSAAHFVLVSQPSELIALENFAQGSQSYPDRSATIILQVDNLSHGEALRLSGPGIREQAELSPTPMPRHFLQQWAQNIGRYPRGVDLVLVSRAGIACLPRTTRITMKEG</sequence>
<proteinExistence type="predicted"/>
<dbReference type="eggNOG" id="COG3625">
    <property type="taxonomic scope" value="Bacteria"/>
</dbReference>
<organism evidence="1 2">
    <name type="scientific">Nitratireductor basaltis</name>
    <dbReference type="NCBI Taxonomy" id="472175"/>
    <lineage>
        <taxon>Bacteria</taxon>
        <taxon>Pseudomonadati</taxon>
        <taxon>Pseudomonadota</taxon>
        <taxon>Alphaproteobacteria</taxon>
        <taxon>Hyphomicrobiales</taxon>
        <taxon>Phyllobacteriaceae</taxon>
        <taxon>Nitratireductor</taxon>
    </lineage>
</organism>
<dbReference type="GO" id="GO:0019634">
    <property type="term" value="P:organic phosphonate metabolic process"/>
    <property type="evidence" value="ECO:0007669"/>
    <property type="project" value="InterPro"/>
</dbReference>
<dbReference type="STRING" id="472175.EL18_02437"/>